<sequence length="274" mass="29739">MGGERRRVDYTPAACHPSRVGSDGGPVATTAPSIGRVDWEERKHWLLLQKIELEVQRERLQAQLALQEERLILQNRQLRQSRIDYSRFRGAASALDPPEDSDAALSGVAQRNQATRGGAGPVRVSAPSAPGEVEGPGRTAAQQEGEEETAALPLHRPLQPKEAPAVSRRDAATSPAAAQTQLQPDPRLIPTLPKTPCARLQSSVVELLDMFSPLAVPIQRRAACQAHTSGKPRPARPAPLSSLLSPWAPPHRSPTSPEEDAEESQILEDIFFIC</sequence>
<gene>
    <name evidence="3" type="ORF">AAFF_G00030310</name>
</gene>
<organism evidence="3 4">
    <name type="scientific">Aldrovandia affinis</name>
    <dbReference type="NCBI Taxonomy" id="143900"/>
    <lineage>
        <taxon>Eukaryota</taxon>
        <taxon>Metazoa</taxon>
        <taxon>Chordata</taxon>
        <taxon>Craniata</taxon>
        <taxon>Vertebrata</taxon>
        <taxon>Euteleostomi</taxon>
        <taxon>Actinopterygii</taxon>
        <taxon>Neopterygii</taxon>
        <taxon>Teleostei</taxon>
        <taxon>Notacanthiformes</taxon>
        <taxon>Halosauridae</taxon>
        <taxon>Aldrovandia</taxon>
    </lineage>
</organism>
<dbReference type="Proteomes" id="UP001221898">
    <property type="component" value="Unassembled WGS sequence"/>
</dbReference>
<evidence type="ECO:0000256" key="2">
    <source>
        <dbReference type="SAM" id="MobiDB-lite"/>
    </source>
</evidence>
<accession>A0AAD7WGB2</accession>
<evidence type="ECO:0000313" key="4">
    <source>
        <dbReference type="Proteomes" id="UP001221898"/>
    </source>
</evidence>
<evidence type="ECO:0000313" key="3">
    <source>
        <dbReference type="EMBL" id="KAJ8395550.1"/>
    </source>
</evidence>
<dbReference type="Pfam" id="PF15369">
    <property type="entry name" value="KIAA1328"/>
    <property type="match status" value="1"/>
</dbReference>
<name>A0AAD7WGB2_9TELE</name>
<dbReference type="InterPro" id="IPR032736">
    <property type="entry name" value="Hinderin"/>
</dbReference>
<keyword evidence="1" id="KW-0175">Coiled coil</keyword>
<feature type="coiled-coil region" evidence="1">
    <location>
        <begin position="48"/>
        <end position="77"/>
    </location>
</feature>
<evidence type="ECO:0000256" key="1">
    <source>
        <dbReference type="SAM" id="Coils"/>
    </source>
</evidence>
<feature type="region of interest" description="Disordered" evidence="2">
    <location>
        <begin position="223"/>
        <end position="265"/>
    </location>
</feature>
<feature type="region of interest" description="Disordered" evidence="2">
    <location>
        <begin position="1"/>
        <end position="29"/>
    </location>
</feature>
<dbReference type="EMBL" id="JAINUG010000115">
    <property type="protein sequence ID" value="KAJ8395550.1"/>
    <property type="molecule type" value="Genomic_DNA"/>
</dbReference>
<keyword evidence="4" id="KW-1185">Reference proteome</keyword>
<dbReference type="PANTHER" id="PTHR28375:SF1">
    <property type="entry name" value="PROTEIN HINDERIN"/>
    <property type="match status" value="1"/>
</dbReference>
<feature type="region of interest" description="Disordered" evidence="2">
    <location>
        <begin position="92"/>
        <end position="190"/>
    </location>
</feature>
<reference evidence="3" key="1">
    <citation type="journal article" date="2023" name="Science">
        <title>Genome structures resolve the early diversification of teleost fishes.</title>
        <authorList>
            <person name="Parey E."/>
            <person name="Louis A."/>
            <person name="Montfort J."/>
            <person name="Bouchez O."/>
            <person name="Roques C."/>
            <person name="Iampietro C."/>
            <person name="Lluch J."/>
            <person name="Castinel A."/>
            <person name="Donnadieu C."/>
            <person name="Desvignes T."/>
            <person name="Floi Bucao C."/>
            <person name="Jouanno E."/>
            <person name="Wen M."/>
            <person name="Mejri S."/>
            <person name="Dirks R."/>
            <person name="Jansen H."/>
            <person name="Henkel C."/>
            <person name="Chen W.J."/>
            <person name="Zahm M."/>
            <person name="Cabau C."/>
            <person name="Klopp C."/>
            <person name="Thompson A.W."/>
            <person name="Robinson-Rechavi M."/>
            <person name="Braasch I."/>
            <person name="Lecointre G."/>
            <person name="Bobe J."/>
            <person name="Postlethwait J.H."/>
            <person name="Berthelot C."/>
            <person name="Roest Crollius H."/>
            <person name="Guiguen Y."/>
        </authorList>
    </citation>
    <scope>NUCLEOTIDE SEQUENCE</scope>
    <source>
        <strain evidence="3">NC1722</strain>
    </source>
</reference>
<dbReference type="PANTHER" id="PTHR28375">
    <property type="entry name" value="PROTEIN HINDERIN"/>
    <property type="match status" value="1"/>
</dbReference>
<proteinExistence type="predicted"/>
<protein>
    <submittedName>
        <fullName evidence="3">Uncharacterized protein</fullName>
    </submittedName>
</protein>
<dbReference type="AlphaFoldDB" id="A0AAD7WGB2"/>
<comment type="caution">
    <text evidence="3">The sequence shown here is derived from an EMBL/GenBank/DDBJ whole genome shotgun (WGS) entry which is preliminary data.</text>
</comment>